<dbReference type="AlphaFoldDB" id="A0A4Y2IFN4"/>
<keyword evidence="3" id="KW-1185">Reference proteome</keyword>
<feature type="non-terminal residue" evidence="2">
    <location>
        <position position="74"/>
    </location>
</feature>
<keyword evidence="1" id="KW-0472">Membrane</keyword>
<proteinExistence type="predicted"/>
<comment type="caution">
    <text evidence="2">The sequence shown here is derived from an EMBL/GenBank/DDBJ whole genome shotgun (WGS) entry which is preliminary data.</text>
</comment>
<name>A0A4Y2IFN4_ARAVE</name>
<feature type="transmembrane region" description="Helical" evidence="1">
    <location>
        <begin position="34"/>
        <end position="53"/>
    </location>
</feature>
<dbReference type="Proteomes" id="UP000499080">
    <property type="component" value="Unassembled WGS sequence"/>
</dbReference>
<reference evidence="2 3" key="1">
    <citation type="journal article" date="2019" name="Sci. Rep.">
        <title>Orb-weaving spider Araneus ventricosus genome elucidates the spidroin gene catalogue.</title>
        <authorList>
            <person name="Kono N."/>
            <person name="Nakamura H."/>
            <person name="Ohtoshi R."/>
            <person name="Moran D.A.P."/>
            <person name="Shinohara A."/>
            <person name="Yoshida Y."/>
            <person name="Fujiwara M."/>
            <person name="Mori M."/>
            <person name="Tomita M."/>
            <person name="Arakawa K."/>
        </authorList>
    </citation>
    <scope>NUCLEOTIDE SEQUENCE [LARGE SCALE GENOMIC DNA]</scope>
</reference>
<sequence>MMVCLDVYQSDEYKKVLKAYICVREAVIAADKSLSFPLFMVYLFNAVMMYIAVTSLMHTEDYEGALDLTAVWIT</sequence>
<gene>
    <name evidence="2" type="ORF">AVEN_54254_1</name>
</gene>
<keyword evidence="1" id="KW-0812">Transmembrane</keyword>
<organism evidence="2 3">
    <name type="scientific">Araneus ventricosus</name>
    <name type="common">Orbweaver spider</name>
    <name type="synonym">Epeira ventricosa</name>
    <dbReference type="NCBI Taxonomy" id="182803"/>
    <lineage>
        <taxon>Eukaryota</taxon>
        <taxon>Metazoa</taxon>
        <taxon>Ecdysozoa</taxon>
        <taxon>Arthropoda</taxon>
        <taxon>Chelicerata</taxon>
        <taxon>Arachnida</taxon>
        <taxon>Araneae</taxon>
        <taxon>Araneomorphae</taxon>
        <taxon>Entelegynae</taxon>
        <taxon>Araneoidea</taxon>
        <taxon>Araneidae</taxon>
        <taxon>Araneus</taxon>
    </lineage>
</organism>
<keyword evidence="1" id="KW-1133">Transmembrane helix</keyword>
<dbReference type="EMBL" id="BGPR01185726">
    <property type="protein sequence ID" value="GBM76390.1"/>
    <property type="molecule type" value="Genomic_DNA"/>
</dbReference>
<protein>
    <submittedName>
        <fullName evidence="2">Uncharacterized protein</fullName>
    </submittedName>
</protein>
<evidence type="ECO:0000313" key="3">
    <source>
        <dbReference type="Proteomes" id="UP000499080"/>
    </source>
</evidence>
<evidence type="ECO:0000313" key="2">
    <source>
        <dbReference type="EMBL" id="GBM76390.1"/>
    </source>
</evidence>
<evidence type="ECO:0000256" key="1">
    <source>
        <dbReference type="SAM" id="Phobius"/>
    </source>
</evidence>
<accession>A0A4Y2IFN4</accession>